<dbReference type="PANTHER" id="PTHR45339">
    <property type="entry name" value="HYBRID SIGNAL TRANSDUCTION HISTIDINE KINASE J"/>
    <property type="match status" value="1"/>
</dbReference>
<reference evidence="5" key="1">
    <citation type="submission" date="2021-01" db="EMBL/GenBank/DDBJ databases">
        <title>Genome sequence of Phenylobacterium sp. 20VBR1 isolated from a valley glaceir, Ny-Alesund, Svalbard.</title>
        <authorList>
            <person name="Thomas F.A."/>
            <person name="Krishnan K.P."/>
            <person name="Sinha R.K."/>
        </authorList>
    </citation>
    <scope>NUCLEOTIDE SEQUENCE</scope>
    <source>
        <strain evidence="5">20VBR1</strain>
    </source>
</reference>
<evidence type="ECO:0000313" key="5">
    <source>
        <dbReference type="EMBL" id="QQZ49141.1"/>
    </source>
</evidence>
<evidence type="ECO:0000256" key="3">
    <source>
        <dbReference type="SAM" id="MobiDB-lite"/>
    </source>
</evidence>
<sequence>MADDNPTNRLVIRTLLEQFGIETITVDSGTAAIEAWEGGTWSAILMDIHMPGMDGLDATRKSAPANRPAAGPTSRSSLSPPAS</sequence>
<dbReference type="Pfam" id="PF00072">
    <property type="entry name" value="Response_reg"/>
    <property type="match status" value="1"/>
</dbReference>
<feature type="domain" description="Response regulatory" evidence="4">
    <location>
        <begin position="1"/>
        <end position="83"/>
    </location>
</feature>
<keyword evidence="1 2" id="KW-0597">Phosphoprotein</keyword>
<gene>
    <name evidence="5" type="ORF">JKL49_18625</name>
</gene>
<evidence type="ECO:0000256" key="2">
    <source>
        <dbReference type="PROSITE-ProRule" id="PRU00169"/>
    </source>
</evidence>
<dbReference type="EMBL" id="CP068570">
    <property type="protein sequence ID" value="QQZ49141.1"/>
    <property type="molecule type" value="Genomic_DNA"/>
</dbReference>
<dbReference type="GO" id="GO:0000160">
    <property type="term" value="P:phosphorelay signal transduction system"/>
    <property type="evidence" value="ECO:0007669"/>
    <property type="project" value="InterPro"/>
</dbReference>
<dbReference type="InterPro" id="IPR001789">
    <property type="entry name" value="Sig_transdc_resp-reg_receiver"/>
</dbReference>
<protein>
    <submittedName>
        <fullName evidence="5">Response regulator</fullName>
    </submittedName>
</protein>
<dbReference type="Gene3D" id="3.40.50.2300">
    <property type="match status" value="1"/>
</dbReference>
<organism evidence="5">
    <name type="scientific">Phenylobacterium glaciei</name>
    <dbReference type="NCBI Taxonomy" id="2803784"/>
    <lineage>
        <taxon>Bacteria</taxon>
        <taxon>Pseudomonadati</taxon>
        <taxon>Pseudomonadota</taxon>
        <taxon>Alphaproteobacteria</taxon>
        <taxon>Caulobacterales</taxon>
        <taxon>Caulobacteraceae</taxon>
        <taxon>Phenylobacterium</taxon>
    </lineage>
</organism>
<feature type="region of interest" description="Disordered" evidence="3">
    <location>
        <begin position="56"/>
        <end position="83"/>
    </location>
</feature>
<evidence type="ECO:0000259" key="4">
    <source>
        <dbReference type="PROSITE" id="PS50110"/>
    </source>
</evidence>
<feature type="compositionally biased region" description="Polar residues" evidence="3">
    <location>
        <begin position="73"/>
        <end position="83"/>
    </location>
</feature>
<dbReference type="CDD" id="cd17546">
    <property type="entry name" value="REC_hyHK_CKI1_RcsC-like"/>
    <property type="match status" value="1"/>
</dbReference>
<dbReference type="SUPFAM" id="SSF52172">
    <property type="entry name" value="CheY-like"/>
    <property type="match status" value="1"/>
</dbReference>
<accession>A0A974S7Z4</accession>
<feature type="modified residue" description="4-aspartylphosphate" evidence="2">
    <location>
        <position position="47"/>
    </location>
</feature>
<name>A0A974S7Z4_9CAUL</name>
<evidence type="ECO:0000256" key="1">
    <source>
        <dbReference type="ARBA" id="ARBA00022553"/>
    </source>
</evidence>
<dbReference type="PANTHER" id="PTHR45339:SF6">
    <property type="entry name" value="SENSORY HISTIDINE PROTEIN KINASE"/>
    <property type="match status" value="1"/>
</dbReference>
<dbReference type="InterPro" id="IPR011006">
    <property type="entry name" value="CheY-like_superfamily"/>
</dbReference>
<dbReference type="AlphaFoldDB" id="A0A974S7Z4"/>
<proteinExistence type="predicted"/>
<dbReference type="PROSITE" id="PS50110">
    <property type="entry name" value="RESPONSE_REGULATORY"/>
    <property type="match status" value="1"/>
</dbReference>